<reference evidence="3" key="1">
    <citation type="journal article" date="2019" name="Int. J. Syst. Evol. Microbiol.">
        <title>The Global Catalogue of Microorganisms (GCM) 10K type strain sequencing project: providing services to taxonomists for standard genome sequencing and annotation.</title>
        <authorList>
            <consortium name="The Broad Institute Genomics Platform"/>
            <consortium name="The Broad Institute Genome Sequencing Center for Infectious Disease"/>
            <person name="Wu L."/>
            <person name="Ma J."/>
        </authorList>
    </citation>
    <scope>NUCLEOTIDE SEQUENCE [LARGE SCALE GENOMIC DNA]</scope>
    <source>
        <strain evidence="3">CCUG 60742</strain>
    </source>
</reference>
<gene>
    <name evidence="2" type="ORF">ACFQZI_11420</name>
</gene>
<dbReference type="Gene3D" id="3.20.20.140">
    <property type="entry name" value="Metal-dependent hydrolases"/>
    <property type="match status" value="1"/>
</dbReference>
<dbReference type="Proteomes" id="UP001597073">
    <property type="component" value="Unassembled WGS sequence"/>
</dbReference>
<protein>
    <submittedName>
        <fullName evidence="2">CehA/McbA family metallohydrolase</fullName>
    </submittedName>
</protein>
<comment type="caution">
    <text evidence="2">The sequence shown here is derived from an EMBL/GenBank/DDBJ whole genome shotgun (WGS) entry which is preliminary data.</text>
</comment>
<name>A0ABW2ZH27_9SPHI</name>
<dbReference type="NCBIfam" id="NF038032">
    <property type="entry name" value="CehA_McbA_metalo"/>
    <property type="match status" value="1"/>
</dbReference>
<dbReference type="RefSeq" id="WP_377142630.1">
    <property type="nucleotide sequence ID" value="NZ_JBHTIA010000007.1"/>
</dbReference>
<organism evidence="2 3">
    <name type="scientific">Mucilaginibacter lutimaris</name>
    <dbReference type="NCBI Taxonomy" id="931629"/>
    <lineage>
        <taxon>Bacteria</taxon>
        <taxon>Pseudomonadati</taxon>
        <taxon>Bacteroidota</taxon>
        <taxon>Sphingobacteriia</taxon>
        <taxon>Sphingobacteriales</taxon>
        <taxon>Sphingobacteriaceae</taxon>
        <taxon>Mucilaginibacter</taxon>
    </lineage>
</organism>
<evidence type="ECO:0000313" key="2">
    <source>
        <dbReference type="EMBL" id="MFD0765463.1"/>
    </source>
</evidence>
<feature type="chain" id="PRO_5046832934" evidence="1">
    <location>
        <begin position="20"/>
        <end position="371"/>
    </location>
</feature>
<dbReference type="InterPro" id="IPR016195">
    <property type="entry name" value="Pol/histidinol_Pase-like"/>
</dbReference>
<evidence type="ECO:0000256" key="1">
    <source>
        <dbReference type="SAM" id="SignalP"/>
    </source>
</evidence>
<evidence type="ECO:0000313" key="3">
    <source>
        <dbReference type="Proteomes" id="UP001597073"/>
    </source>
</evidence>
<proteinExistence type="predicted"/>
<keyword evidence="3" id="KW-1185">Reference proteome</keyword>
<sequence length="371" mass="41421">MITLQRILFLCLLSLSSSAQNYHYYFGNIHSHSSYSDGNKDKASSHAATPADDYRFAKRSQHLDFLGISEHNHSQAGMQRANFSRGLADADAQNEDGRFVAMYGMEFGVISNGGHVVIYGMDKLIGWEQNNYDIFSAKSDYKSLFRILADHSGAFATLAHPAQTDYNHLITTDYDPVADRAVCGVAVSSGPAFSVKTDYSDRPPMSYLSYYKRLLSLGYMVGPTMDHDNHNTTFGRISHNRTVVLARSLSRDSIMAAYRAGRFYASEDWDTEVDFKINGLTMGGYVSGQEVLKISLKVHDPDGDDRTKSIKLLYGKPGSGVIPKVMKTSKDSDVLEWQQSLQPGDAFYYYAEIVQADGDRIYTAPIWAKYN</sequence>
<accession>A0ABW2ZH27</accession>
<keyword evidence="1" id="KW-0732">Signal</keyword>
<dbReference type="EMBL" id="JBHTIA010000007">
    <property type="protein sequence ID" value="MFD0765463.1"/>
    <property type="molecule type" value="Genomic_DNA"/>
</dbReference>
<feature type="signal peptide" evidence="1">
    <location>
        <begin position="1"/>
        <end position="19"/>
    </location>
</feature>
<dbReference type="SUPFAM" id="SSF89550">
    <property type="entry name" value="PHP domain-like"/>
    <property type="match status" value="1"/>
</dbReference>